<keyword evidence="1" id="KW-0472">Membrane</keyword>
<keyword evidence="1" id="KW-1133">Transmembrane helix</keyword>
<keyword evidence="1" id="KW-0812">Transmembrane</keyword>
<protein>
    <submittedName>
        <fullName evidence="2">Uncharacterized protein</fullName>
    </submittedName>
</protein>
<reference evidence="2" key="1">
    <citation type="journal article" date="2020" name="bioRxiv">
        <title>Hybrid origin of Populus tomentosa Carr. identified through genome sequencing and phylogenomic analysis.</title>
        <authorList>
            <person name="An X."/>
            <person name="Gao K."/>
            <person name="Chen Z."/>
            <person name="Li J."/>
            <person name="Yang X."/>
            <person name="Yang X."/>
            <person name="Zhou J."/>
            <person name="Guo T."/>
            <person name="Zhao T."/>
            <person name="Huang S."/>
            <person name="Miao D."/>
            <person name="Khan W.U."/>
            <person name="Rao P."/>
            <person name="Ye M."/>
            <person name="Lei B."/>
            <person name="Liao W."/>
            <person name="Wang J."/>
            <person name="Ji L."/>
            <person name="Li Y."/>
            <person name="Guo B."/>
            <person name="Mustafa N.S."/>
            <person name="Li S."/>
            <person name="Yun Q."/>
            <person name="Keller S.R."/>
            <person name="Mao J."/>
            <person name="Zhang R."/>
            <person name="Strauss S.H."/>
        </authorList>
    </citation>
    <scope>NUCLEOTIDE SEQUENCE</scope>
    <source>
        <strain evidence="2">GM15</strain>
        <tissue evidence="2">Leaf</tissue>
    </source>
</reference>
<sequence>MVWFTDVDDFIKYFRTILSSYFLLSAAGFVMEKKSLGKRKVSDISEDNNWEITTKFENLHKPVTAEGSGVELTTKRGEHLVNFAASSVLLLMLN</sequence>
<dbReference type="AlphaFoldDB" id="A0A8X8CRE0"/>
<dbReference type="OrthoDB" id="6222486at2759"/>
<name>A0A8X8CRE0_POPTO</name>
<evidence type="ECO:0000313" key="3">
    <source>
        <dbReference type="Proteomes" id="UP000886885"/>
    </source>
</evidence>
<evidence type="ECO:0000256" key="1">
    <source>
        <dbReference type="SAM" id="Phobius"/>
    </source>
</evidence>
<organism evidence="2 3">
    <name type="scientific">Populus tomentosa</name>
    <name type="common">Chinese white poplar</name>
    <dbReference type="NCBI Taxonomy" id="118781"/>
    <lineage>
        <taxon>Eukaryota</taxon>
        <taxon>Viridiplantae</taxon>
        <taxon>Streptophyta</taxon>
        <taxon>Embryophyta</taxon>
        <taxon>Tracheophyta</taxon>
        <taxon>Spermatophyta</taxon>
        <taxon>Magnoliopsida</taxon>
        <taxon>eudicotyledons</taxon>
        <taxon>Gunneridae</taxon>
        <taxon>Pentapetalae</taxon>
        <taxon>rosids</taxon>
        <taxon>fabids</taxon>
        <taxon>Malpighiales</taxon>
        <taxon>Salicaceae</taxon>
        <taxon>Saliceae</taxon>
        <taxon>Populus</taxon>
    </lineage>
</organism>
<gene>
    <name evidence="2" type="ORF">POTOM_030879</name>
</gene>
<dbReference type="Proteomes" id="UP000886885">
    <property type="component" value="Chromosome 8D"/>
</dbReference>
<dbReference type="EMBL" id="JAAWWB010000016">
    <property type="protein sequence ID" value="KAG6763462.1"/>
    <property type="molecule type" value="Genomic_DNA"/>
</dbReference>
<evidence type="ECO:0000313" key="2">
    <source>
        <dbReference type="EMBL" id="KAG6763462.1"/>
    </source>
</evidence>
<feature type="transmembrane region" description="Helical" evidence="1">
    <location>
        <begin position="12"/>
        <end position="31"/>
    </location>
</feature>
<proteinExistence type="predicted"/>
<accession>A0A8X8CRE0</accession>
<comment type="caution">
    <text evidence="2">The sequence shown here is derived from an EMBL/GenBank/DDBJ whole genome shotgun (WGS) entry which is preliminary data.</text>
</comment>
<keyword evidence="3" id="KW-1185">Reference proteome</keyword>